<keyword evidence="1" id="KW-0813">Transport</keyword>
<dbReference type="SMART" id="SM00382">
    <property type="entry name" value="AAA"/>
    <property type="match status" value="1"/>
</dbReference>
<dbReference type="InterPro" id="IPR003439">
    <property type="entry name" value="ABC_transporter-like_ATP-bd"/>
</dbReference>
<keyword evidence="3 6" id="KW-0067">ATP-binding</keyword>
<evidence type="ECO:0000256" key="2">
    <source>
        <dbReference type="ARBA" id="ARBA00022741"/>
    </source>
</evidence>
<keyword evidence="4" id="KW-1278">Translocase</keyword>
<dbReference type="PROSITE" id="PS00211">
    <property type="entry name" value="ABC_TRANSPORTER_1"/>
    <property type="match status" value="1"/>
</dbReference>
<sequence length="257" mass="28991">MDIKCQDLYFAYNKDDVIKKINLEIKSGQLTSIVGPNGIGKSTLLKCLCNIYKPKHGVVYLNGKEIVSMNSRTLAKNLAYVPQKQAISFSMTVYEMILLGRRPYIKWKVSANDEAIVESILNKFKIMHLAEREINTLSGGEKQKVAIARALAQEPNILFLDEPTSSLDINHQLEVISNLRSLVYQESKAVVVVLHDLNLANRFSDKVFLMGKDGFYKEGSPEEVLSSENIKDIYNLEVEIINTSQGKYIIPRDTGIF</sequence>
<organism evidence="6 7">
    <name type="scientific">Iocasia fonsfrigidae</name>
    <dbReference type="NCBI Taxonomy" id="2682810"/>
    <lineage>
        <taxon>Bacteria</taxon>
        <taxon>Bacillati</taxon>
        <taxon>Bacillota</taxon>
        <taxon>Clostridia</taxon>
        <taxon>Halanaerobiales</taxon>
        <taxon>Halanaerobiaceae</taxon>
        <taxon>Iocasia</taxon>
    </lineage>
</organism>
<feature type="domain" description="ABC transporter" evidence="5">
    <location>
        <begin position="3"/>
        <end position="237"/>
    </location>
</feature>
<reference evidence="6" key="1">
    <citation type="submission" date="2019-12" db="EMBL/GenBank/DDBJ databases">
        <authorList>
            <person name="zhang j."/>
            <person name="sun C.M."/>
        </authorList>
    </citation>
    <scope>NUCLEOTIDE SEQUENCE</scope>
    <source>
        <strain evidence="6">NS-1</strain>
    </source>
</reference>
<evidence type="ECO:0000313" key="7">
    <source>
        <dbReference type="Proteomes" id="UP000665020"/>
    </source>
</evidence>
<dbReference type="RefSeq" id="WP_230867216.1">
    <property type="nucleotide sequence ID" value="NZ_CP046640.1"/>
</dbReference>
<evidence type="ECO:0000313" key="6">
    <source>
        <dbReference type="EMBL" id="QTL98820.1"/>
    </source>
</evidence>
<proteinExistence type="predicted"/>
<keyword evidence="2" id="KW-0547">Nucleotide-binding</keyword>
<dbReference type="GO" id="GO:0016887">
    <property type="term" value="F:ATP hydrolysis activity"/>
    <property type="evidence" value="ECO:0007669"/>
    <property type="project" value="InterPro"/>
</dbReference>
<dbReference type="InterPro" id="IPR027417">
    <property type="entry name" value="P-loop_NTPase"/>
</dbReference>
<dbReference type="FunFam" id="3.40.50.300:FF:000134">
    <property type="entry name" value="Iron-enterobactin ABC transporter ATP-binding protein"/>
    <property type="match status" value="1"/>
</dbReference>
<protein>
    <submittedName>
        <fullName evidence="6">ATP-binding cassette domain-containing protein</fullName>
    </submittedName>
</protein>
<accession>A0A8A7KC52</accession>
<dbReference type="SUPFAM" id="SSF52540">
    <property type="entry name" value="P-loop containing nucleoside triphosphate hydrolases"/>
    <property type="match status" value="1"/>
</dbReference>
<dbReference type="GO" id="GO:0005524">
    <property type="term" value="F:ATP binding"/>
    <property type="evidence" value="ECO:0007669"/>
    <property type="project" value="UniProtKB-KW"/>
</dbReference>
<evidence type="ECO:0000256" key="1">
    <source>
        <dbReference type="ARBA" id="ARBA00022448"/>
    </source>
</evidence>
<keyword evidence="7" id="KW-1185">Reference proteome</keyword>
<evidence type="ECO:0000256" key="4">
    <source>
        <dbReference type="ARBA" id="ARBA00022967"/>
    </source>
</evidence>
<dbReference type="Gene3D" id="3.40.50.300">
    <property type="entry name" value="P-loop containing nucleotide triphosphate hydrolases"/>
    <property type="match status" value="1"/>
</dbReference>
<evidence type="ECO:0000256" key="3">
    <source>
        <dbReference type="ARBA" id="ARBA00022840"/>
    </source>
</evidence>
<dbReference type="CDD" id="cd03214">
    <property type="entry name" value="ABC_Iron-Siderophores_B12_Hemin"/>
    <property type="match status" value="1"/>
</dbReference>
<dbReference type="AlphaFoldDB" id="A0A8A7KC52"/>
<dbReference type="KEGG" id="ifn:GM661_13030"/>
<dbReference type="Proteomes" id="UP000665020">
    <property type="component" value="Chromosome"/>
</dbReference>
<dbReference type="PROSITE" id="PS50893">
    <property type="entry name" value="ABC_TRANSPORTER_2"/>
    <property type="match status" value="1"/>
</dbReference>
<gene>
    <name evidence="6" type="ORF">GM661_13030</name>
</gene>
<evidence type="ECO:0000259" key="5">
    <source>
        <dbReference type="PROSITE" id="PS50893"/>
    </source>
</evidence>
<name>A0A8A7KC52_9FIRM</name>
<dbReference type="PANTHER" id="PTHR42794">
    <property type="entry name" value="HEMIN IMPORT ATP-BINDING PROTEIN HMUV"/>
    <property type="match status" value="1"/>
</dbReference>
<dbReference type="InterPro" id="IPR003593">
    <property type="entry name" value="AAA+_ATPase"/>
</dbReference>
<dbReference type="PANTHER" id="PTHR42794:SF1">
    <property type="entry name" value="HEMIN IMPORT ATP-BINDING PROTEIN HMUV"/>
    <property type="match status" value="1"/>
</dbReference>
<dbReference type="InterPro" id="IPR017871">
    <property type="entry name" value="ABC_transporter-like_CS"/>
</dbReference>
<dbReference type="Pfam" id="PF00005">
    <property type="entry name" value="ABC_tran"/>
    <property type="match status" value="1"/>
</dbReference>
<dbReference type="EMBL" id="CP046640">
    <property type="protein sequence ID" value="QTL98820.1"/>
    <property type="molecule type" value="Genomic_DNA"/>
</dbReference>